<reference evidence="2 3" key="1">
    <citation type="journal article" date="2018" name="Nat. Biotechnol.">
        <title>A standardized bacterial taxonomy based on genome phylogeny substantially revises the tree of life.</title>
        <authorList>
            <person name="Parks D.H."/>
            <person name="Chuvochina M."/>
            <person name="Waite D.W."/>
            <person name="Rinke C."/>
            <person name="Skarshewski A."/>
            <person name="Chaumeil P.A."/>
            <person name="Hugenholtz P."/>
        </authorList>
    </citation>
    <scope>NUCLEOTIDE SEQUENCE [LARGE SCALE GENOMIC DNA]</scope>
    <source>
        <strain evidence="2">UBA11978</strain>
    </source>
</reference>
<protein>
    <recommendedName>
        <fullName evidence="1">ART-PolyVal-like domain-containing protein</fullName>
    </recommendedName>
</protein>
<accession>A0A350P185</accession>
<feature type="domain" description="ART-PolyVal-like" evidence="1">
    <location>
        <begin position="100"/>
        <end position="204"/>
    </location>
</feature>
<name>A0A350P185_9ALTE</name>
<dbReference type="EMBL" id="DNAN01000168">
    <property type="protein sequence ID" value="HAW75052.1"/>
    <property type="molecule type" value="Genomic_DNA"/>
</dbReference>
<sequence length="242" mass="26718">MSGGITNLFGKFIRNKLANVLGRDAPDEAARQAKEEFKKEFSRDVYHGQGDTATSIGVMAGPEEFYGKQGRLLPGGQREIMVEDPLGEYGGITAFQGSEDKFSSTFMSDLGTWVSESPRVADEFAMAGEAGAIYPLKLKMKNPKEYQTYEDLEFDVANFDGDNTEFVEALKKEGHDGIMINESDTDIPETRVDYVVFDGSQLRSRFAEFDPEAAEARDIRKADGGPIDLRNGIGKLFTMYAG</sequence>
<dbReference type="Proteomes" id="UP000263517">
    <property type="component" value="Unassembled WGS sequence"/>
</dbReference>
<proteinExistence type="predicted"/>
<gene>
    <name evidence="2" type="ORF">DCW74_04860</name>
</gene>
<evidence type="ECO:0000313" key="2">
    <source>
        <dbReference type="EMBL" id="HAW75052.1"/>
    </source>
</evidence>
<evidence type="ECO:0000259" key="1">
    <source>
        <dbReference type="Pfam" id="PF18760"/>
    </source>
</evidence>
<evidence type="ECO:0000313" key="3">
    <source>
        <dbReference type="Proteomes" id="UP000263517"/>
    </source>
</evidence>
<dbReference type="AlphaFoldDB" id="A0A350P185"/>
<dbReference type="Pfam" id="PF18760">
    <property type="entry name" value="ART-PolyVal"/>
    <property type="match status" value="1"/>
</dbReference>
<dbReference type="InterPro" id="IPR049522">
    <property type="entry name" value="ART-PolyVal_dom"/>
</dbReference>
<organism evidence="2 3">
    <name type="scientific">Alteromonas australica</name>
    <dbReference type="NCBI Taxonomy" id="589873"/>
    <lineage>
        <taxon>Bacteria</taxon>
        <taxon>Pseudomonadati</taxon>
        <taxon>Pseudomonadota</taxon>
        <taxon>Gammaproteobacteria</taxon>
        <taxon>Alteromonadales</taxon>
        <taxon>Alteromonadaceae</taxon>
        <taxon>Alteromonas/Salinimonas group</taxon>
        <taxon>Alteromonas</taxon>
    </lineage>
</organism>
<comment type="caution">
    <text evidence="2">The sequence shown here is derived from an EMBL/GenBank/DDBJ whole genome shotgun (WGS) entry which is preliminary data.</text>
</comment>